<protein>
    <submittedName>
        <fullName evidence="2">Rhoptry neck protein 5, related</fullName>
    </submittedName>
</protein>
<sequence length="1046" mass="112351">MAKELLGGIVSAAAATTEGTSIQLDPGEVEGLLRSVLVQGSSFAQPLTPFCVSIIEEALNRLSSKAKNAEETTAEAFLALQDLDTLVCSVARLKAELTATHLQEPPAAINERVKLQSAGKAYAGLPKRMSSQVIELVLSIVDEPEAITVVKYTRTSSGRTQLSRKGAKVSVEQTQQPLTIPSTPQVDMSGKSPIVVPPVPAVLVTPGSTRIAVESRETESAGHGTASGVSATAGDAARISAGTSAYRQAGDEESLSVPTVALSGQQPSPTGNIVGAGQSGWTSIQTRFPSTNQADTSRIHLQGHPASAPQGAQKSIQLHFGSTSASAQGYTLPDGPPMATRLMRFGEASPVHGAQSSSSASIGVYSHQEGQASLHTQQMPAKSTPGNVENVHTMSHSTSSPKSAPASSSPLEQGQTSAHITLLPSKQEPIGVHSIQSSSVEQEGGPWNQIGQTGVHIMRFGDGQSGITSSRLAGTVDAAQFSVPGLVGTAVPLTSLPFYDSIGETPAFGARFHGAQVDYALGNTGTTNDICVTESMVFPSVIADKGAETSPAQSLGALAASAVERWALRKAHEVVHESVTLFHDNEAIRMHVKKLLESHIAKLKEATAPAPSFNSLTSSGSKSYSDDARRIFHQHFSSPQLFSMVKEDHGASLKLRLRAELLEKQGESVYSRAPKYGFLDVCGKDCYTKTDTKAGDDHASYPVFFIAFIVMTSVVYSLDSTLTRLNSAAYRGLTLSATFFGGLGHIPSSSQQRANGNFQEALETVLNLWKVDTNNKRGKTDTLDVRIVTAIEKYAEGLERFVNILFQSPRTQHLYNLAAHTWVQMRAVRNAAEGFLPGKVAKLPDKDRQVAAIFSKLWFEMDLAVRQHDDSILKPFPGMMASLMLQVAFFLHTVAEEFQTNIFKRMGAAVKSFFAGMLRKNKKMKVPGSWAQIQERAEAQQTSDPAGFQGALHAITQLSSMFHKRFLQPVIDAQASSPIAPAYIAFIHGIVGQWMVPHNEKLNISDPRIPRAKKIFYYNIFSHLPCSALAALAARWRPQRVQQRNE</sequence>
<feature type="compositionally biased region" description="Low complexity" evidence="1">
    <location>
        <begin position="395"/>
        <end position="410"/>
    </location>
</feature>
<dbReference type="EMBL" id="HG675259">
    <property type="protein sequence ID" value="CDJ40729.1"/>
    <property type="molecule type" value="Genomic_DNA"/>
</dbReference>
<dbReference type="Proteomes" id="UP000030747">
    <property type="component" value="Unassembled WGS sequence"/>
</dbReference>
<dbReference type="RefSeq" id="XP_013231479.1">
    <property type="nucleotide sequence ID" value="XM_013376025.1"/>
</dbReference>
<dbReference type="VEuPathDB" id="ToxoDB:ETH_00015305"/>
<keyword evidence="3" id="KW-1185">Reference proteome</keyword>
<evidence type="ECO:0000313" key="3">
    <source>
        <dbReference type="Proteomes" id="UP000030747"/>
    </source>
</evidence>
<gene>
    <name evidence="2" type="ORF">ETH_00015305</name>
</gene>
<reference evidence="2" key="1">
    <citation type="submission" date="2013-10" db="EMBL/GenBank/DDBJ databases">
        <title>Genomic analysis of the causative agents of coccidiosis in chickens.</title>
        <authorList>
            <person name="Reid A.J."/>
            <person name="Blake D."/>
            <person name="Billington K."/>
            <person name="Browne H."/>
            <person name="Dunn M."/>
            <person name="Hung S."/>
            <person name="Kawahara F."/>
            <person name="Miranda-Saavedra D."/>
            <person name="Mourier T."/>
            <person name="Nagra H."/>
            <person name="Otto T.D."/>
            <person name="Rawlings N."/>
            <person name="Sanchez A."/>
            <person name="Sanders M."/>
            <person name="Subramaniam C."/>
            <person name="Tay Y."/>
            <person name="Dear P."/>
            <person name="Doerig C."/>
            <person name="Gruber A."/>
            <person name="Parkinson J."/>
            <person name="Shirley M."/>
            <person name="Wan K.L."/>
            <person name="Berriman M."/>
            <person name="Tomley F."/>
            <person name="Pain A."/>
        </authorList>
    </citation>
    <scope>NUCLEOTIDE SEQUENCE [LARGE SCALE GENOMIC DNA]</scope>
    <source>
        <strain evidence="2">Houghton</strain>
    </source>
</reference>
<dbReference type="VEuPathDB" id="ToxoDB:ETH2_1254800"/>
<dbReference type="GeneID" id="25252215"/>
<dbReference type="OrthoDB" id="329794at2759"/>
<reference evidence="2" key="2">
    <citation type="submission" date="2013-10" db="EMBL/GenBank/DDBJ databases">
        <authorList>
            <person name="Aslett M."/>
        </authorList>
    </citation>
    <scope>NUCLEOTIDE SEQUENCE [LARGE SCALE GENOMIC DNA]</scope>
    <source>
        <strain evidence="2">Houghton</strain>
    </source>
</reference>
<dbReference type="AlphaFoldDB" id="U6KWJ6"/>
<proteinExistence type="predicted"/>
<accession>U6KWJ6</accession>
<feature type="region of interest" description="Disordered" evidence="1">
    <location>
        <begin position="351"/>
        <end position="416"/>
    </location>
</feature>
<organism evidence="2 3">
    <name type="scientific">Eimeria tenella</name>
    <name type="common">Coccidian parasite</name>
    <dbReference type="NCBI Taxonomy" id="5802"/>
    <lineage>
        <taxon>Eukaryota</taxon>
        <taxon>Sar</taxon>
        <taxon>Alveolata</taxon>
        <taxon>Apicomplexa</taxon>
        <taxon>Conoidasida</taxon>
        <taxon>Coccidia</taxon>
        <taxon>Eucoccidiorida</taxon>
        <taxon>Eimeriorina</taxon>
        <taxon>Eimeriidae</taxon>
        <taxon>Eimeria</taxon>
    </lineage>
</organism>
<dbReference type="OMA" id="HIMRFGD"/>
<evidence type="ECO:0000313" key="2">
    <source>
        <dbReference type="EMBL" id="CDJ40729.1"/>
    </source>
</evidence>
<evidence type="ECO:0000256" key="1">
    <source>
        <dbReference type="SAM" id="MobiDB-lite"/>
    </source>
</evidence>
<name>U6KWJ6_EIMTE</name>
<feature type="compositionally biased region" description="Polar residues" evidence="1">
    <location>
        <begin position="368"/>
        <end position="394"/>
    </location>
</feature>